<dbReference type="InterPro" id="IPR007823">
    <property type="entry name" value="RRP8"/>
</dbReference>
<gene>
    <name evidence="11" type="ORF">G6O67_000781</name>
</gene>
<comment type="caution">
    <text evidence="11">The sequence shown here is derived from an EMBL/GenBank/DDBJ whole genome shotgun (WGS) entry which is preliminary data.</text>
</comment>
<dbReference type="GO" id="GO:0005730">
    <property type="term" value="C:nucleolus"/>
    <property type="evidence" value="ECO:0007669"/>
    <property type="project" value="UniProtKB-SubCell"/>
</dbReference>
<dbReference type="EMBL" id="JAAVMX010000001">
    <property type="protein sequence ID" value="KAF4513517.1"/>
    <property type="molecule type" value="Genomic_DNA"/>
</dbReference>
<comment type="function">
    <text evidence="9">S-adenosyl-L-methionine-dependent methyltransferase that specifically methylates the N(1) position of adenine in helix 25.1 in 25S rRNA. Required both for ribosomal 40S and 60S subunits biogenesis. Required for efficient pre-rRNA cleavage at site A2.</text>
</comment>
<feature type="region of interest" description="Disordered" evidence="10">
    <location>
        <begin position="370"/>
        <end position="401"/>
    </location>
</feature>
<keyword evidence="3 9" id="KW-0698">rRNA processing</keyword>
<dbReference type="SUPFAM" id="SSF53335">
    <property type="entry name" value="S-adenosyl-L-methionine-dependent methyltransferases"/>
    <property type="match status" value="1"/>
</dbReference>
<dbReference type="PANTHER" id="PTHR12787">
    <property type="entry name" value="RIBOSOMAL RNA-PROCESSING PROTEIN 8"/>
    <property type="match status" value="1"/>
</dbReference>
<organism evidence="11 12">
    <name type="scientific">Ophiocordyceps sinensis</name>
    <dbReference type="NCBI Taxonomy" id="72228"/>
    <lineage>
        <taxon>Eukaryota</taxon>
        <taxon>Fungi</taxon>
        <taxon>Dikarya</taxon>
        <taxon>Ascomycota</taxon>
        <taxon>Pezizomycotina</taxon>
        <taxon>Sordariomycetes</taxon>
        <taxon>Hypocreomycetidae</taxon>
        <taxon>Hypocreales</taxon>
        <taxon>Ophiocordycipitaceae</taxon>
        <taxon>Ophiocordyceps</taxon>
    </lineage>
</organism>
<evidence type="ECO:0000313" key="12">
    <source>
        <dbReference type="Proteomes" id="UP000557566"/>
    </source>
</evidence>
<feature type="compositionally biased region" description="Low complexity" evidence="10">
    <location>
        <begin position="20"/>
        <end position="29"/>
    </location>
</feature>
<reference evidence="11 12" key="1">
    <citation type="journal article" date="2020" name="Genome Biol. Evol.">
        <title>A new high-quality draft genome assembly of the Chinese cordyceps Ophiocordyceps sinensis.</title>
        <authorList>
            <person name="Shu R."/>
            <person name="Zhang J."/>
            <person name="Meng Q."/>
            <person name="Zhang H."/>
            <person name="Zhou G."/>
            <person name="Li M."/>
            <person name="Wu P."/>
            <person name="Zhao Y."/>
            <person name="Chen C."/>
            <person name="Qin Q."/>
        </authorList>
    </citation>
    <scope>NUCLEOTIDE SEQUENCE [LARGE SCALE GENOMIC DNA]</scope>
    <source>
        <strain evidence="11 12">IOZ07</strain>
    </source>
</reference>
<evidence type="ECO:0000256" key="7">
    <source>
        <dbReference type="ARBA" id="ARBA00023242"/>
    </source>
</evidence>
<evidence type="ECO:0000256" key="5">
    <source>
        <dbReference type="ARBA" id="ARBA00022679"/>
    </source>
</evidence>
<evidence type="ECO:0000256" key="4">
    <source>
        <dbReference type="ARBA" id="ARBA00022603"/>
    </source>
</evidence>
<dbReference type="EC" id="2.1.1.-" evidence="9"/>
<feature type="compositionally biased region" description="Basic and acidic residues" evidence="10">
    <location>
        <begin position="481"/>
        <end position="497"/>
    </location>
</feature>
<feature type="region of interest" description="Disordered" evidence="10">
    <location>
        <begin position="458"/>
        <end position="497"/>
    </location>
</feature>
<comment type="similarity">
    <text evidence="2 9">Belongs to the methyltransferase superfamily. RRP8 family.</text>
</comment>
<evidence type="ECO:0000256" key="1">
    <source>
        <dbReference type="ARBA" id="ARBA00004604"/>
    </source>
</evidence>
<dbReference type="GO" id="GO:0016433">
    <property type="term" value="F:rRNA (adenine) methyltransferase activity"/>
    <property type="evidence" value="ECO:0007669"/>
    <property type="project" value="TreeGrafter"/>
</dbReference>
<keyword evidence="12" id="KW-1185">Reference proteome</keyword>
<feature type="region of interest" description="Disordered" evidence="10">
    <location>
        <begin position="1"/>
        <end position="149"/>
    </location>
</feature>
<dbReference type="OrthoDB" id="10258825at2759"/>
<evidence type="ECO:0000313" key="11">
    <source>
        <dbReference type="EMBL" id="KAF4513517.1"/>
    </source>
</evidence>
<keyword evidence="6 9" id="KW-0949">S-adenosyl-L-methionine</keyword>
<dbReference type="PANTHER" id="PTHR12787:SF0">
    <property type="entry name" value="RIBOSOMAL RNA-PROCESSING PROTEIN 8"/>
    <property type="match status" value="1"/>
</dbReference>
<evidence type="ECO:0000256" key="3">
    <source>
        <dbReference type="ARBA" id="ARBA00022552"/>
    </source>
</evidence>
<dbReference type="GO" id="GO:0042273">
    <property type="term" value="P:ribosomal large subunit biogenesis"/>
    <property type="evidence" value="ECO:0007669"/>
    <property type="project" value="TreeGrafter"/>
</dbReference>
<keyword evidence="4 9" id="KW-0489">Methyltransferase</keyword>
<dbReference type="InterPro" id="IPR042036">
    <property type="entry name" value="RRP8_N"/>
</dbReference>
<comment type="subcellular location">
    <subcellularLocation>
        <location evidence="1 9">Nucleus</location>
        <location evidence="1 9">Nucleolus</location>
    </subcellularLocation>
</comment>
<keyword evidence="7 9" id="KW-0539">Nucleus</keyword>
<accession>A0A8H4PZY5</accession>
<dbReference type="Gene3D" id="1.10.10.2150">
    <property type="entry name" value="Ribosomal RNA-processing protein 8, N-terminal domain"/>
    <property type="match status" value="1"/>
</dbReference>
<protein>
    <recommendedName>
        <fullName evidence="8 9">Ribosomal RNA-processing protein 8</fullName>
        <ecNumber evidence="9">2.1.1.-</ecNumber>
    </recommendedName>
</protein>
<evidence type="ECO:0000256" key="10">
    <source>
        <dbReference type="SAM" id="MobiDB-lite"/>
    </source>
</evidence>
<sequence>MFAVPGWSVSADALKAEQVPSAASGPAGAKSKKRKRPGGPSTTESVTASNVVDLYETVVEGRGKKGDGGKRDRAAKRQKGDADGKKGDRGEVKRDEKGTGSKDGLQPEPNKDAKGKKDRKKQKQREDKTRQSPAPGSEGAEEPKTAPAPKVDIVAKTTQTPKPPNPTKLTPLQASMREKLLSARFRHLNETLYTRPSDEAFTLFQKSPEMFDEYHEGFRRQVKVWPENPVDSLLGDIRARARIKPPHGKGRPGAPPTLRAKTPLPRTAGTCIIADLGCGDARLAESLQADKARLRLDVKSYDLQSPGPLVTKADIANLPLDDGSVNVAIFCLALMGTNWLDFVEEAYRVLHWKGELWVAEIKSRFGPVRKKNAPVDHSVGNRKRAAASGKKNKGDAGDGEDLAVEVDGAEDLRRQTDVSAFVEALKKRGFVPHGDRSEAVDLSNRMFVKMHFIKGAAPTKGKGVNPQEAPRPTKGAALKWTADKKDDDGEKEGPDEKAILKPCVYKIR</sequence>
<feature type="compositionally biased region" description="Basic and acidic residues" evidence="10">
    <location>
        <begin position="59"/>
        <end position="72"/>
    </location>
</feature>
<evidence type="ECO:0000256" key="8">
    <source>
        <dbReference type="ARBA" id="ARBA00076672"/>
    </source>
</evidence>
<proteinExistence type="inferred from homology"/>
<evidence type="ECO:0000256" key="6">
    <source>
        <dbReference type="ARBA" id="ARBA00022691"/>
    </source>
</evidence>
<keyword evidence="5 9" id="KW-0808">Transferase</keyword>
<dbReference type="Gene3D" id="3.40.50.150">
    <property type="entry name" value="Vaccinia Virus protein VP39"/>
    <property type="match status" value="1"/>
</dbReference>
<dbReference type="FunFam" id="1.10.10.2150:FF:000001">
    <property type="entry name" value="Ribosomal RNA-processing protein 8"/>
    <property type="match status" value="1"/>
</dbReference>
<dbReference type="Proteomes" id="UP000557566">
    <property type="component" value="Unassembled WGS sequence"/>
</dbReference>
<dbReference type="AlphaFoldDB" id="A0A8H4PZY5"/>
<dbReference type="InterPro" id="IPR029063">
    <property type="entry name" value="SAM-dependent_MTases_sf"/>
</dbReference>
<feature type="compositionally biased region" description="Basic and acidic residues" evidence="10">
    <location>
        <begin position="78"/>
        <end position="100"/>
    </location>
</feature>
<name>A0A8H4PZY5_9HYPO</name>
<evidence type="ECO:0000256" key="2">
    <source>
        <dbReference type="ARBA" id="ARBA00006301"/>
    </source>
</evidence>
<evidence type="ECO:0000256" key="9">
    <source>
        <dbReference type="RuleBase" id="RU365074"/>
    </source>
</evidence>
<dbReference type="Pfam" id="PF05148">
    <property type="entry name" value="Methyltransf_8"/>
    <property type="match status" value="1"/>
</dbReference>